<dbReference type="PANTHER" id="PTHR33318">
    <property type="entry name" value="ASPARTYL/GLUTAMYL-TRNA(ASN/GLN) AMIDOTRANSFERASE SUBUNIT"/>
    <property type="match status" value="1"/>
</dbReference>
<evidence type="ECO:0000256" key="1">
    <source>
        <dbReference type="SAM" id="MobiDB-lite"/>
    </source>
</evidence>
<sequence length="477" mass="52958">MLFSWSKFLASLYRSTISCLFRWLSIRGFRPRPSSPLISQPNTEPVVSRNRKRLNYLQEGSDGSPGDEERCNLLDSPIQDLDLEGLSDEAKLLKACGTIPETPAEIRKASTMLSNSSPNGVLDSSKFYSWLPETQNLNMEMEPYYAGNRNKQCEDCVGFSGSSAHEPNNCIKIGKMISTSVKDSAVGEFGTTVHVYADDESASAQSRNKSVRFNCPLDTSLSSLESSSSGASRHSLEKSESPGDKRASKLSPYPTPLKLTDDMQTPGTVFPSYIGNIVVGKNPRIRTQYVQSVVNQVEDSSHPQGWREDESTPDQQSAHLINRFELANIATPNSEVRKADIATPDSEVRMLISSDEEDMKVKASLLSCIKPLPSNQCANNQWVVTFASEDNYFGQNPGDRPILGTVASHWNEDESPPLPPKSWDGNGIPNSTTKYKEDQKVCWHATPFEERLEKALSEKHIIYQRRNLNGTPPLDLN</sequence>
<evidence type="ECO:0000313" key="2">
    <source>
        <dbReference type="EMBL" id="KAK1393397.1"/>
    </source>
</evidence>
<organism evidence="2 3">
    <name type="scientific">Heracleum sosnowskyi</name>
    <dbReference type="NCBI Taxonomy" id="360622"/>
    <lineage>
        <taxon>Eukaryota</taxon>
        <taxon>Viridiplantae</taxon>
        <taxon>Streptophyta</taxon>
        <taxon>Embryophyta</taxon>
        <taxon>Tracheophyta</taxon>
        <taxon>Spermatophyta</taxon>
        <taxon>Magnoliopsida</taxon>
        <taxon>eudicotyledons</taxon>
        <taxon>Gunneridae</taxon>
        <taxon>Pentapetalae</taxon>
        <taxon>asterids</taxon>
        <taxon>campanulids</taxon>
        <taxon>Apiales</taxon>
        <taxon>Apiaceae</taxon>
        <taxon>Apioideae</taxon>
        <taxon>apioid superclade</taxon>
        <taxon>Tordylieae</taxon>
        <taxon>Tordyliinae</taxon>
        <taxon>Heracleum</taxon>
    </lineage>
</organism>
<accession>A0AAD8IWI4</accession>
<dbReference type="EMBL" id="JAUIZM010000003">
    <property type="protein sequence ID" value="KAK1393397.1"/>
    <property type="molecule type" value="Genomic_DNA"/>
</dbReference>
<evidence type="ECO:0000313" key="3">
    <source>
        <dbReference type="Proteomes" id="UP001237642"/>
    </source>
</evidence>
<dbReference type="InterPro" id="IPR039300">
    <property type="entry name" value="JASON"/>
</dbReference>
<reference evidence="2" key="2">
    <citation type="submission" date="2023-05" db="EMBL/GenBank/DDBJ databases">
        <authorList>
            <person name="Schelkunov M.I."/>
        </authorList>
    </citation>
    <scope>NUCLEOTIDE SEQUENCE</scope>
    <source>
        <strain evidence="2">Hsosn_3</strain>
        <tissue evidence="2">Leaf</tissue>
    </source>
</reference>
<proteinExistence type="predicted"/>
<keyword evidence="3" id="KW-1185">Reference proteome</keyword>
<reference evidence="2" key="1">
    <citation type="submission" date="2023-02" db="EMBL/GenBank/DDBJ databases">
        <title>Genome of toxic invasive species Heracleum sosnowskyi carries increased number of genes despite the absence of recent whole-genome duplications.</title>
        <authorList>
            <person name="Schelkunov M."/>
            <person name="Shtratnikova V."/>
            <person name="Makarenko M."/>
            <person name="Klepikova A."/>
            <person name="Omelchenko D."/>
            <person name="Novikova G."/>
            <person name="Obukhova E."/>
            <person name="Bogdanov V."/>
            <person name="Penin A."/>
            <person name="Logacheva M."/>
        </authorList>
    </citation>
    <scope>NUCLEOTIDE SEQUENCE</scope>
    <source>
        <strain evidence="2">Hsosn_3</strain>
        <tissue evidence="2">Leaf</tissue>
    </source>
</reference>
<feature type="region of interest" description="Disordered" evidence="1">
    <location>
        <begin position="221"/>
        <end position="264"/>
    </location>
</feature>
<dbReference type="AlphaFoldDB" id="A0AAD8IWI4"/>
<feature type="compositionally biased region" description="Low complexity" evidence="1">
    <location>
        <begin position="221"/>
        <end position="233"/>
    </location>
</feature>
<dbReference type="Proteomes" id="UP001237642">
    <property type="component" value="Unassembled WGS sequence"/>
</dbReference>
<dbReference type="GO" id="GO:0007142">
    <property type="term" value="P:male meiosis II"/>
    <property type="evidence" value="ECO:0007669"/>
    <property type="project" value="InterPro"/>
</dbReference>
<dbReference type="PANTHER" id="PTHR33318:SF7">
    <property type="entry name" value="PROTEIN JASON"/>
    <property type="match status" value="1"/>
</dbReference>
<feature type="compositionally biased region" description="Basic and acidic residues" evidence="1">
    <location>
        <begin position="234"/>
        <end position="247"/>
    </location>
</feature>
<protein>
    <submittedName>
        <fullName evidence="2">Aspartyl/glutamyl-tRNA(Asn/Gln) amidotransferase subunit</fullName>
    </submittedName>
</protein>
<comment type="caution">
    <text evidence="2">The sequence shown here is derived from an EMBL/GenBank/DDBJ whole genome shotgun (WGS) entry which is preliminary data.</text>
</comment>
<gene>
    <name evidence="2" type="ORF">POM88_012453</name>
</gene>
<name>A0AAD8IWI4_9APIA</name>